<dbReference type="HOGENOM" id="CLU_004353_1_0_1"/>
<keyword evidence="5" id="KW-1003">Cell membrane</keyword>
<dbReference type="SMART" id="SM00220">
    <property type="entry name" value="S_TKc"/>
    <property type="match status" value="2"/>
</dbReference>
<evidence type="ECO:0000256" key="7">
    <source>
        <dbReference type="ARBA" id="ARBA00022679"/>
    </source>
</evidence>
<dbReference type="GO" id="GO:0005524">
    <property type="term" value="F:ATP binding"/>
    <property type="evidence" value="ECO:0007669"/>
    <property type="project" value="UniProtKB-UniRule"/>
</dbReference>
<evidence type="ECO:0000256" key="13">
    <source>
        <dbReference type="ARBA" id="ARBA00022840"/>
    </source>
</evidence>
<dbReference type="PROSITE" id="PS50011">
    <property type="entry name" value="PROTEIN_KINASE_DOM"/>
    <property type="match status" value="2"/>
</dbReference>
<dbReference type="FunFam" id="3.30.200.20:FF:000750">
    <property type="entry name" value="Protein kinase"/>
    <property type="match status" value="2"/>
</dbReference>
<keyword evidence="7" id="KW-0808">Transferase</keyword>
<dbReference type="Gene3D" id="3.30.200.20">
    <property type="entry name" value="Phosphorylase Kinase, domain 1"/>
    <property type="match status" value="2"/>
</dbReference>
<dbReference type="EnsemblPlants" id="ONIVA04G01290.1">
    <property type="protein sequence ID" value="ONIVA04G01290.1"/>
    <property type="gene ID" value="ONIVA04G01290"/>
</dbReference>
<feature type="domain" description="Protein kinase" evidence="20">
    <location>
        <begin position="350"/>
        <end position="622"/>
    </location>
</feature>
<evidence type="ECO:0000256" key="6">
    <source>
        <dbReference type="ARBA" id="ARBA00022527"/>
    </source>
</evidence>
<dbReference type="PANTHER" id="PTHR27007">
    <property type="match status" value="1"/>
</dbReference>
<dbReference type="CDD" id="cd06899">
    <property type="entry name" value="lectin_legume_LecRK_Arcelin_ConA"/>
    <property type="match status" value="2"/>
</dbReference>
<evidence type="ECO:0000256" key="11">
    <source>
        <dbReference type="ARBA" id="ARBA00022741"/>
    </source>
</evidence>
<dbReference type="GO" id="GO:0004674">
    <property type="term" value="F:protein serine/threonine kinase activity"/>
    <property type="evidence" value="ECO:0007669"/>
    <property type="project" value="UniProtKB-KW"/>
</dbReference>
<feature type="domain" description="Protein kinase" evidence="20">
    <location>
        <begin position="1015"/>
        <end position="1282"/>
    </location>
</feature>
<dbReference type="GO" id="GO:0030246">
    <property type="term" value="F:carbohydrate binding"/>
    <property type="evidence" value="ECO:0007669"/>
    <property type="project" value="UniProtKB-KW"/>
</dbReference>
<accession>A0A0E0GXE7</accession>
<evidence type="ECO:0000313" key="22">
    <source>
        <dbReference type="Proteomes" id="UP000006591"/>
    </source>
</evidence>
<dbReference type="STRING" id="4536.A0A0E0GXE7"/>
<dbReference type="SUPFAM" id="SSF56112">
    <property type="entry name" value="Protein kinase-like (PK-like)"/>
    <property type="match status" value="2"/>
</dbReference>
<protein>
    <recommendedName>
        <fullName evidence="4">non-specific serine/threonine protein kinase</fullName>
        <ecNumber evidence="4">2.7.11.1</ecNumber>
    </recommendedName>
</protein>
<keyword evidence="11 17" id="KW-0547">Nucleotide-binding</keyword>
<evidence type="ECO:0000256" key="16">
    <source>
        <dbReference type="ARBA" id="ARBA00023180"/>
    </source>
</evidence>
<evidence type="ECO:0000256" key="5">
    <source>
        <dbReference type="ARBA" id="ARBA00022475"/>
    </source>
</evidence>
<dbReference type="Gene3D" id="2.60.120.200">
    <property type="match status" value="2"/>
</dbReference>
<dbReference type="Proteomes" id="UP000006591">
    <property type="component" value="Chromosome 4"/>
</dbReference>
<dbReference type="FunFam" id="2.60.120.200:FF:000238">
    <property type="entry name" value="Os04g0141400 protein"/>
    <property type="match status" value="1"/>
</dbReference>
<evidence type="ECO:0000256" key="8">
    <source>
        <dbReference type="ARBA" id="ARBA00022692"/>
    </source>
</evidence>
<feature type="chain" id="PRO_5002360841" description="non-specific serine/threonine protein kinase" evidence="19">
    <location>
        <begin position="28"/>
        <end position="1303"/>
    </location>
</feature>
<evidence type="ECO:0000256" key="4">
    <source>
        <dbReference type="ARBA" id="ARBA00012513"/>
    </source>
</evidence>
<comment type="similarity">
    <text evidence="2">In the N-terminal section; belongs to the leguminous lectin family.</text>
</comment>
<evidence type="ECO:0000256" key="19">
    <source>
        <dbReference type="SAM" id="SignalP"/>
    </source>
</evidence>
<evidence type="ECO:0000259" key="20">
    <source>
        <dbReference type="PROSITE" id="PS50011"/>
    </source>
</evidence>
<name>A0A0E0GXE7_ORYNI</name>
<dbReference type="GO" id="GO:0005886">
    <property type="term" value="C:plasma membrane"/>
    <property type="evidence" value="ECO:0007669"/>
    <property type="project" value="UniProtKB-SubCell"/>
</dbReference>
<dbReference type="Gene3D" id="1.10.510.10">
    <property type="entry name" value="Transferase(Phosphotransferase) domain 1"/>
    <property type="match status" value="2"/>
</dbReference>
<reference evidence="21" key="2">
    <citation type="submission" date="2018-04" db="EMBL/GenBank/DDBJ databases">
        <title>OnivRS2 (Oryza nivara Reference Sequence Version 2).</title>
        <authorList>
            <person name="Zhang J."/>
            <person name="Kudrna D."/>
            <person name="Lee S."/>
            <person name="Talag J."/>
            <person name="Rajasekar S."/>
            <person name="Welchert J."/>
            <person name="Hsing Y.-I."/>
            <person name="Wing R.A."/>
        </authorList>
    </citation>
    <scope>NUCLEOTIDE SEQUENCE [LARGE SCALE GENOMIC DNA]</scope>
    <source>
        <strain evidence="21">SL10</strain>
    </source>
</reference>
<keyword evidence="15 18" id="KW-0472">Membrane</keyword>
<dbReference type="Gramene" id="ONIVA04G01290.1">
    <property type="protein sequence ID" value="ONIVA04G01290.1"/>
    <property type="gene ID" value="ONIVA04G01290"/>
</dbReference>
<dbReference type="InterPro" id="IPR050528">
    <property type="entry name" value="L-type_Lectin-RKs"/>
</dbReference>
<dbReference type="InterPro" id="IPR011009">
    <property type="entry name" value="Kinase-like_dom_sf"/>
</dbReference>
<comment type="subcellular location">
    <subcellularLocation>
        <location evidence="1">Cell membrane</location>
        <topology evidence="1">Single-pass type I membrane protein</topology>
    </subcellularLocation>
</comment>
<evidence type="ECO:0000256" key="1">
    <source>
        <dbReference type="ARBA" id="ARBA00004251"/>
    </source>
</evidence>
<keyword evidence="6" id="KW-0723">Serine/threonine-protein kinase</keyword>
<comment type="similarity">
    <text evidence="3">In the C-terminal section; belongs to the protein kinase superfamily. Ser/Thr protein kinase family.</text>
</comment>
<evidence type="ECO:0000256" key="9">
    <source>
        <dbReference type="ARBA" id="ARBA00022729"/>
    </source>
</evidence>
<evidence type="ECO:0000256" key="15">
    <source>
        <dbReference type="ARBA" id="ARBA00023136"/>
    </source>
</evidence>
<dbReference type="InterPro" id="IPR001220">
    <property type="entry name" value="Legume_lectin_dom"/>
</dbReference>
<dbReference type="OMA" id="WRYSAEN"/>
<keyword evidence="16" id="KW-0325">Glycoprotein</keyword>
<dbReference type="PROSITE" id="PS00108">
    <property type="entry name" value="PROTEIN_KINASE_ST"/>
    <property type="match status" value="1"/>
</dbReference>
<evidence type="ECO:0000313" key="21">
    <source>
        <dbReference type="EnsemblPlants" id="ONIVA04G01290.1"/>
    </source>
</evidence>
<organism evidence="21">
    <name type="scientific">Oryza nivara</name>
    <name type="common">Indian wild rice</name>
    <name type="synonym">Oryza sativa f. spontanea</name>
    <dbReference type="NCBI Taxonomy" id="4536"/>
    <lineage>
        <taxon>Eukaryota</taxon>
        <taxon>Viridiplantae</taxon>
        <taxon>Streptophyta</taxon>
        <taxon>Embryophyta</taxon>
        <taxon>Tracheophyta</taxon>
        <taxon>Spermatophyta</taxon>
        <taxon>Magnoliopsida</taxon>
        <taxon>Liliopsida</taxon>
        <taxon>Poales</taxon>
        <taxon>Poaceae</taxon>
        <taxon>BOP clade</taxon>
        <taxon>Oryzoideae</taxon>
        <taxon>Oryzeae</taxon>
        <taxon>Oryzinae</taxon>
        <taxon>Oryza</taxon>
    </lineage>
</organism>
<dbReference type="EC" id="2.7.11.1" evidence="4"/>
<dbReference type="Pfam" id="PF00069">
    <property type="entry name" value="Pkinase"/>
    <property type="match status" value="2"/>
</dbReference>
<dbReference type="Pfam" id="PF00139">
    <property type="entry name" value="Lectin_legB"/>
    <property type="match status" value="2"/>
</dbReference>
<dbReference type="InterPro" id="IPR017441">
    <property type="entry name" value="Protein_kinase_ATP_BS"/>
</dbReference>
<keyword evidence="10" id="KW-0430">Lectin</keyword>
<dbReference type="PROSITE" id="PS51257">
    <property type="entry name" value="PROKAR_LIPOPROTEIN"/>
    <property type="match status" value="1"/>
</dbReference>
<keyword evidence="12" id="KW-0418">Kinase</keyword>
<dbReference type="FunFam" id="1.10.510.10:FF:000871">
    <property type="entry name" value="Protein kinase"/>
    <property type="match status" value="2"/>
</dbReference>
<evidence type="ECO:0000256" key="3">
    <source>
        <dbReference type="ARBA" id="ARBA00010217"/>
    </source>
</evidence>
<feature type="transmembrane region" description="Helical" evidence="18">
    <location>
        <begin position="295"/>
        <end position="316"/>
    </location>
</feature>
<keyword evidence="22" id="KW-1185">Reference proteome</keyword>
<dbReference type="InterPro" id="IPR019825">
    <property type="entry name" value="Lectin_legB_Mn/Ca_BS"/>
</dbReference>
<proteinExistence type="inferred from homology"/>
<keyword evidence="9 19" id="KW-0732">Signal</keyword>
<dbReference type="InterPro" id="IPR008271">
    <property type="entry name" value="Ser/Thr_kinase_AS"/>
</dbReference>
<keyword evidence="14 18" id="KW-1133">Transmembrane helix</keyword>
<evidence type="ECO:0000256" key="10">
    <source>
        <dbReference type="ARBA" id="ARBA00022734"/>
    </source>
</evidence>
<keyword evidence="8 18" id="KW-0812">Transmembrane</keyword>
<dbReference type="InterPro" id="IPR013320">
    <property type="entry name" value="ConA-like_dom_sf"/>
</dbReference>
<dbReference type="SUPFAM" id="SSF49899">
    <property type="entry name" value="Concanavalin A-like lectins/glucanases"/>
    <property type="match status" value="2"/>
</dbReference>
<evidence type="ECO:0000256" key="18">
    <source>
        <dbReference type="SAM" id="Phobius"/>
    </source>
</evidence>
<evidence type="ECO:0000256" key="14">
    <source>
        <dbReference type="ARBA" id="ARBA00022989"/>
    </source>
</evidence>
<dbReference type="PROSITE" id="PS00307">
    <property type="entry name" value="LECTIN_LEGUME_BETA"/>
    <property type="match status" value="2"/>
</dbReference>
<evidence type="ECO:0000256" key="12">
    <source>
        <dbReference type="ARBA" id="ARBA00022777"/>
    </source>
</evidence>
<feature type="binding site" evidence="17">
    <location>
        <position position="380"/>
    </location>
    <ligand>
        <name>ATP</name>
        <dbReference type="ChEBI" id="CHEBI:30616"/>
    </ligand>
</feature>
<dbReference type="InterPro" id="IPR000719">
    <property type="entry name" value="Prot_kinase_dom"/>
</dbReference>
<sequence>MARPQVLLLLVFLLACLLLVASHLSSAAETDPTSPISFSFDFSKKYRREDLGFEGSANPNDAYGFVDLTCSSSEANFPETPCHPGRMSYNRSSVPLWDRTTNELASFATEFTFNINLSDYKNKSKGDGMAFFLAKYPSELPKNSGGYALGLIDGAHRIAYDTDRFIAVEFDTYNNPSYLEDSKQDGDHIGIDISSVAYSINTTGFNFSRNGTMKASITFDTITKMLVASLQFLDSSSAPVQVSAKLPDPRTLLPPEVAVGFSASTGAAFELHRILSWSFNSTLAAPRVQKDHKKAIAVGVSIGGGLILVLLVWSIVSWWKWRKTNREFDKGTRGACRFNYHHLAAATNHFSKDNKIGAGAFGEVHKGFLTQLGREVAVKKILRESRAGNKDFFDEVQTISRAKQKNLVELLGWGMKGSSIIDFMCCRRQKNTDLFLVYEFVDNGNLHMHLYEKEAVLSWRIRYKIVKGIISALIYLHHDRHPYILHRDIKPSNILLDKNFNARLADFGLSRTADNGTIQSSMVVGTANYLDPECMKTGKFNRSSDVYSFGLVLLEIACKKDKNSYAQVWERYIDKTLMQVADDRLQGAFDKRQMERVIVLGLWCCQPNIEMRPTMEQAMDFLETDGPLPKLAKPETSSTCVVTNSTFTRPLQQNMDISHLLLRFFLLLLLLLAFSLDDAPHLHYCTEAAPTTLPPPPPPPPPPFSFKFDFSNTYTYRLEDLRFEGTAAVHGATVDLTCNVAQCTTGRMSYGRAVPLWDRATNEVASFATDFVFKIVTPDNVARGDGMAFFLSSYPSRVPPNPSGQNFGLIAGDADDAGDGPDRFIAVEFDTYDDTFERPRPAGDHIGIDVSSVADSINTTSLNFSRNGAMRASITFDNVTRMLVATVQFTDQTTASRAAPVQVSAKLGDPRALLPSEVAVGFSTANGATFQLDQILSWSFNSTLASPDPVTKGHHKKKGAAGKFAIVGAPIFLLLVWSILSWWKWRSSSRDIDKRTGGVRQFKYNELAAATNQFSSENRLIGAGPFGEGYKGFFKEMGRHVAIKKISKESRSEGSNKDFYDEVKSISSAKHKNLVELVGWCVKRRWNMFDFMCWCREKAHTIFLVYEFVDNSNLRVHLHEKEAVLPWTTRYKIVKDICAALVHLHHERRPFVLHRNIKPNNILLNKEFNAKLADFGLSRTADKVGKARYLDPECKKTGKFKRSSDVYSFGIVLLEIACKKDENSFAKVWSRYLEKSLMQVADDRLRGEFDERQMERVIILGLWCCQPNIDMRPTVQQAMDFLESDGPLPELAEPETSSSKIGN</sequence>
<evidence type="ECO:0000256" key="17">
    <source>
        <dbReference type="PROSITE-ProRule" id="PRU10141"/>
    </source>
</evidence>
<evidence type="ECO:0000256" key="2">
    <source>
        <dbReference type="ARBA" id="ARBA00008536"/>
    </source>
</evidence>
<feature type="signal peptide" evidence="19">
    <location>
        <begin position="1"/>
        <end position="27"/>
    </location>
</feature>
<dbReference type="PROSITE" id="PS00107">
    <property type="entry name" value="PROTEIN_KINASE_ATP"/>
    <property type="match status" value="1"/>
</dbReference>
<reference evidence="21" key="1">
    <citation type="submission" date="2015-04" db="UniProtKB">
        <authorList>
            <consortium name="EnsemblPlants"/>
        </authorList>
    </citation>
    <scope>IDENTIFICATION</scope>
    <source>
        <strain evidence="21">SL10</strain>
    </source>
</reference>
<keyword evidence="13 17" id="KW-0067">ATP-binding</keyword>